<keyword evidence="6 10" id="KW-1133">Transmembrane helix</keyword>
<sequence length="310" mass="36178">METYYEWKSTIKINIFVLKLMGLWAKIDDSRRFNLYSLYTVITIIFFLYGSTIPQILYLVFVRTDLDTFTKLMFNMMTKSLLCMKALCLLQNAKIIQRLVESMNCDLFQVKTIKHWKLIRPALLIWRTTYFTFWSLATVTSSMWSIAPILDKSFKEHILPFLALYSYNIKKSPLYEISYVHQVIGLFITATTDTNLDSLIAALMMFIGAQCDILCDNLRNVDYKRFKEQLKVCMKHHKEILSFAAESNHFFNMIALGQFFTTGVSVATGMFRLSMVSPMSNESYCVLTFVTSMVVQVFLYCWFGNEVELK</sequence>
<dbReference type="AlphaFoldDB" id="A0A482VD37"/>
<dbReference type="OrthoDB" id="6617147at2759"/>
<keyword evidence="4 10" id="KW-0812">Transmembrane</keyword>
<evidence type="ECO:0000256" key="9">
    <source>
        <dbReference type="ARBA" id="ARBA00023224"/>
    </source>
</evidence>
<accession>A0A482VD37</accession>
<keyword evidence="2" id="KW-1003">Cell membrane</keyword>
<reference evidence="11 12" key="1">
    <citation type="submission" date="2017-03" db="EMBL/GenBank/DDBJ databases">
        <title>Genome of the blue death feigning beetle - Asbolus verrucosus.</title>
        <authorList>
            <person name="Rider S.D."/>
        </authorList>
    </citation>
    <scope>NUCLEOTIDE SEQUENCE [LARGE SCALE GENOMIC DNA]</scope>
    <source>
        <strain evidence="11">Butters</strain>
        <tissue evidence="11">Head and leg muscle</tissue>
    </source>
</reference>
<evidence type="ECO:0000256" key="7">
    <source>
        <dbReference type="ARBA" id="ARBA00023136"/>
    </source>
</evidence>
<protein>
    <submittedName>
        <fullName evidence="11">7tm 6 domain containing protein</fullName>
    </submittedName>
</protein>
<keyword evidence="8" id="KW-0675">Receptor</keyword>
<evidence type="ECO:0000256" key="10">
    <source>
        <dbReference type="SAM" id="Phobius"/>
    </source>
</evidence>
<dbReference type="GO" id="GO:0007165">
    <property type="term" value="P:signal transduction"/>
    <property type="evidence" value="ECO:0007669"/>
    <property type="project" value="UniProtKB-KW"/>
</dbReference>
<evidence type="ECO:0000256" key="5">
    <source>
        <dbReference type="ARBA" id="ARBA00022725"/>
    </source>
</evidence>
<dbReference type="Pfam" id="PF02949">
    <property type="entry name" value="7tm_6"/>
    <property type="match status" value="1"/>
</dbReference>
<gene>
    <name evidence="11" type="ORF">BDFB_008971</name>
</gene>
<dbReference type="GO" id="GO:0005886">
    <property type="term" value="C:plasma membrane"/>
    <property type="evidence" value="ECO:0007669"/>
    <property type="project" value="UniProtKB-SubCell"/>
</dbReference>
<evidence type="ECO:0000313" key="12">
    <source>
        <dbReference type="Proteomes" id="UP000292052"/>
    </source>
</evidence>
<dbReference type="PANTHER" id="PTHR21137:SF35">
    <property type="entry name" value="ODORANT RECEPTOR 19A-RELATED"/>
    <property type="match status" value="1"/>
</dbReference>
<evidence type="ECO:0000256" key="8">
    <source>
        <dbReference type="ARBA" id="ARBA00023170"/>
    </source>
</evidence>
<evidence type="ECO:0000256" key="2">
    <source>
        <dbReference type="ARBA" id="ARBA00022475"/>
    </source>
</evidence>
<keyword evidence="5" id="KW-0552">Olfaction</keyword>
<evidence type="ECO:0000256" key="1">
    <source>
        <dbReference type="ARBA" id="ARBA00004651"/>
    </source>
</evidence>
<feature type="transmembrane region" description="Helical" evidence="10">
    <location>
        <begin position="283"/>
        <end position="305"/>
    </location>
</feature>
<proteinExistence type="predicted"/>
<dbReference type="PANTHER" id="PTHR21137">
    <property type="entry name" value="ODORANT RECEPTOR"/>
    <property type="match status" value="1"/>
</dbReference>
<name>A0A482VD37_ASBVE</name>
<keyword evidence="9" id="KW-0807">Transducer</keyword>
<dbReference type="GO" id="GO:0005549">
    <property type="term" value="F:odorant binding"/>
    <property type="evidence" value="ECO:0007669"/>
    <property type="project" value="InterPro"/>
</dbReference>
<comment type="subcellular location">
    <subcellularLocation>
        <location evidence="1">Cell membrane</location>
        <topology evidence="1">Multi-pass membrane protein</topology>
    </subcellularLocation>
</comment>
<feature type="transmembrane region" description="Helical" evidence="10">
    <location>
        <begin position="36"/>
        <end position="60"/>
    </location>
</feature>
<keyword evidence="7 10" id="KW-0472">Membrane</keyword>
<dbReference type="GO" id="GO:0004984">
    <property type="term" value="F:olfactory receptor activity"/>
    <property type="evidence" value="ECO:0007669"/>
    <property type="project" value="InterPro"/>
</dbReference>
<dbReference type="Proteomes" id="UP000292052">
    <property type="component" value="Unassembled WGS sequence"/>
</dbReference>
<evidence type="ECO:0000256" key="6">
    <source>
        <dbReference type="ARBA" id="ARBA00022989"/>
    </source>
</evidence>
<feature type="non-terminal residue" evidence="11">
    <location>
        <position position="310"/>
    </location>
</feature>
<dbReference type="EMBL" id="QDEB01112629">
    <property type="protein sequence ID" value="RZB41629.1"/>
    <property type="molecule type" value="Genomic_DNA"/>
</dbReference>
<evidence type="ECO:0000256" key="4">
    <source>
        <dbReference type="ARBA" id="ARBA00022692"/>
    </source>
</evidence>
<comment type="caution">
    <text evidence="11">The sequence shown here is derived from an EMBL/GenBank/DDBJ whole genome shotgun (WGS) entry which is preliminary data.</text>
</comment>
<keyword evidence="12" id="KW-1185">Reference proteome</keyword>
<evidence type="ECO:0000256" key="3">
    <source>
        <dbReference type="ARBA" id="ARBA00022606"/>
    </source>
</evidence>
<feature type="transmembrane region" description="Helical" evidence="10">
    <location>
        <begin position="250"/>
        <end position="271"/>
    </location>
</feature>
<feature type="transmembrane region" description="Helical" evidence="10">
    <location>
        <begin position="124"/>
        <end position="147"/>
    </location>
</feature>
<dbReference type="InterPro" id="IPR004117">
    <property type="entry name" value="7tm6_olfct_rcpt"/>
</dbReference>
<evidence type="ECO:0000313" key="11">
    <source>
        <dbReference type="EMBL" id="RZB41629.1"/>
    </source>
</evidence>
<organism evidence="11 12">
    <name type="scientific">Asbolus verrucosus</name>
    <name type="common">Desert ironclad beetle</name>
    <dbReference type="NCBI Taxonomy" id="1661398"/>
    <lineage>
        <taxon>Eukaryota</taxon>
        <taxon>Metazoa</taxon>
        <taxon>Ecdysozoa</taxon>
        <taxon>Arthropoda</taxon>
        <taxon>Hexapoda</taxon>
        <taxon>Insecta</taxon>
        <taxon>Pterygota</taxon>
        <taxon>Neoptera</taxon>
        <taxon>Endopterygota</taxon>
        <taxon>Coleoptera</taxon>
        <taxon>Polyphaga</taxon>
        <taxon>Cucujiformia</taxon>
        <taxon>Tenebrionidae</taxon>
        <taxon>Pimeliinae</taxon>
        <taxon>Asbolus</taxon>
    </lineage>
</organism>
<keyword evidence="3" id="KW-0716">Sensory transduction</keyword>